<evidence type="ECO:0000256" key="4">
    <source>
        <dbReference type="PIRSR" id="PIRSR001434-2"/>
    </source>
</evidence>
<dbReference type="GO" id="GO:0071266">
    <property type="term" value="P:'de novo' L-methionine biosynthetic process"/>
    <property type="evidence" value="ECO:0007669"/>
    <property type="project" value="UniProtKB-UniRule"/>
</dbReference>
<evidence type="ECO:0000256" key="1">
    <source>
        <dbReference type="ARBA" id="ARBA00001933"/>
    </source>
</evidence>
<sequence>MKAPFRLTAIGVFSLPSGSGAERDEMSDSWSKRTKAVHGGIRRSQYKEVSEAIFLTQGFVYDTAEQAEARFIESGPDEFIYARYGNPTVSMFEQRIAALEGAEDAFATASGMAAVNGALTSMLKAGDHVVSAKALFGSCLYILENILTRYGVEVTFVDGTDLDQWKAAIRPDTKAVFFESMSNPTLEVIDIEAVAELAHAVGATVIVDNVFSTPVFSQAIAQGADVVVYSATKHIDGQGRALGGVILGGKEFIRGTVEPYLKHTGGALSPFNAWVMLKGLETLALRVNAQAETAQKLAEALEGHETLERIMYPGLKSHAQNALVQRQLGGKGGTVLSLDIRGGKDAAFRFLNALTIPVISNNLGDAKSIATHPATTTHQRLSDAQKDELGITPGLIRFSVGLEDADDLLADIRQALAAAAA</sequence>
<gene>
    <name evidence="3" type="primary">metZ</name>
    <name evidence="6" type="ORF">SAMN05444279_11340</name>
</gene>
<dbReference type="Gene3D" id="3.90.1150.10">
    <property type="entry name" value="Aspartate Aminotransferase, domain 1"/>
    <property type="match status" value="1"/>
</dbReference>
<keyword evidence="3" id="KW-0486">Methionine biosynthesis</keyword>
<evidence type="ECO:0000256" key="5">
    <source>
        <dbReference type="RuleBase" id="RU362118"/>
    </source>
</evidence>
<dbReference type="AlphaFoldDB" id="A0A1M4XXP5"/>
<dbReference type="Proteomes" id="UP000325134">
    <property type="component" value="Unassembled WGS sequence"/>
</dbReference>
<comment type="catalytic activity">
    <reaction evidence="3">
        <text>O-succinyl-L-homoserine + hydrogen sulfide = L-homocysteine + succinate</text>
        <dbReference type="Rhea" id="RHEA:27826"/>
        <dbReference type="ChEBI" id="CHEBI:29919"/>
        <dbReference type="ChEBI" id="CHEBI:30031"/>
        <dbReference type="ChEBI" id="CHEBI:57661"/>
        <dbReference type="ChEBI" id="CHEBI:58199"/>
    </reaction>
</comment>
<keyword evidence="7" id="KW-1185">Reference proteome</keyword>
<dbReference type="InterPro" id="IPR006234">
    <property type="entry name" value="O-succ-hSer_sulfhydrylase"/>
</dbReference>
<protein>
    <recommendedName>
        <fullName evidence="3">O-succinylhomoserine sulfhydrylase</fullName>
        <shortName evidence="3">OSH sulfhydrylase</shortName>
        <shortName evidence="3">OSHS sulfhydrylase</shortName>
        <ecNumber evidence="3">2.5.1.-</ecNumber>
    </recommendedName>
</protein>
<dbReference type="FunFam" id="3.90.1150.10:FF:000033">
    <property type="entry name" value="Cystathionine gamma-synthase"/>
    <property type="match status" value="1"/>
</dbReference>
<proteinExistence type="inferred from homology"/>
<dbReference type="GO" id="GO:0016846">
    <property type="term" value="F:carbon-sulfur lyase activity"/>
    <property type="evidence" value="ECO:0007669"/>
    <property type="project" value="TreeGrafter"/>
</dbReference>
<dbReference type="EMBL" id="FQVK01000013">
    <property type="protein sequence ID" value="SHE98073.1"/>
    <property type="molecule type" value="Genomic_DNA"/>
</dbReference>
<evidence type="ECO:0000313" key="6">
    <source>
        <dbReference type="EMBL" id="SHE98073.1"/>
    </source>
</evidence>
<evidence type="ECO:0000256" key="2">
    <source>
        <dbReference type="ARBA" id="ARBA00022898"/>
    </source>
</evidence>
<dbReference type="GO" id="GO:0019346">
    <property type="term" value="P:transsulfuration"/>
    <property type="evidence" value="ECO:0007669"/>
    <property type="project" value="InterPro"/>
</dbReference>
<evidence type="ECO:0000256" key="3">
    <source>
        <dbReference type="HAMAP-Rule" id="MF_02056"/>
    </source>
</evidence>
<dbReference type="GO" id="GO:0030170">
    <property type="term" value="F:pyridoxal phosphate binding"/>
    <property type="evidence" value="ECO:0007669"/>
    <property type="project" value="UniProtKB-UniRule"/>
</dbReference>
<dbReference type="InterPro" id="IPR015421">
    <property type="entry name" value="PyrdxlP-dep_Trfase_major"/>
</dbReference>
<comment type="cofactor">
    <cofactor evidence="1 3 5">
        <name>pyridoxal 5'-phosphate</name>
        <dbReference type="ChEBI" id="CHEBI:597326"/>
    </cofactor>
</comment>
<dbReference type="PANTHER" id="PTHR11808">
    <property type="entry name" value="TRANS-SULFURATION ENZYME FAMILY MEMBER"/>
    <property type="match status" value="1"/>
</dbReference>
<dbReference type="Gene3D" id="3.40.640.10">
    <property type="entry name" value="Type I PLP-dependent aspartate aminotransferase-like (Major domain)"/>
    <property type="match status" value="1"/>
</dbReference>
<dbReference type="GO" id="GO:0005737">
    <property type="term" value="C:cytoplasm"/>
    <property type="evidence" value="ECO:0007669"/>
    <property type="project" value="TreeGrafter"/>
</dbReference>
<dbReference type="EC" id="2.5.1.-" evidence="3"/>
<comment type="similarity">
    <text evidence="3">Belongs to the trans-sulfuration enzymes family. MetZ subfamily.</text>
</comment>
<organism evidence="6 7">
    <name type="scientific">Ruegeria intermedia</name>
    <dbReference type="NCBI Taxonomy" id="996115"/>
    <lineage>
        <taxon>Bacteria</taxon>
        <taxon>Pseudomonadati</taxon>
        <taxon>Pseudomonadota</taxon>
        <taxon>Alphaproteobacteria</taxon>
        <taxon>Rhodobacterales</taxon>
        <taxon>Roseobacteraceae</taxon>
        <taxon>Ruegeria</taxon>
    </lineage>
</organism>
<dbReference type="InterPro" id="IPR015424">
    <property type="entry name" value="PyrdxlP-dep_Trfase"/>
</dbReference>
<feature type="modified residue" description="N6-(pyridoxal phosphate)lysine" evidence="3 4">
    <location>
        <position position="233"/>
    </location>
</feature>
<dbReference type="GO" id="GO:0071268">
    <property type="term" value="P:homocysteine biosynthetic process"/>
    <property type="evidence" value="ECO:0007669"/>
    <property type="project" value="InterPro"/>
</dbReference>
<dbReference type="InterPro" id="IPR000277">
    <property type="entry name" value="Cys/Met-Metab_PyrdxlP-dep_enz"/>
</dbReference>
<dbReference type="PIRSF" id="PIRSF001434">
    <property type="entry name" value="CGS"/>
    <property type="match status" value="1"/>
</dbReference>
<dbReference type="Pfam" id="PF01053">
    <property type="entry name" value="Cys_Met_Meta_PP"/>
    <property type="match status" value="1"/>
</dbReference>
<accession>A0A1M4XXP5</accession>
<dbReference type="CDD" id="cd00614">
    <property type="entry name" value="CGS_like"/>
    <property type="match status" value="1"/>
</dbReference>
<dbReference type="NCBIfam" id="TIGR01325">
    <property type="entry name" value="O_suc_HS_sulf"/>
    <property type="match status" value="1"/>
</dbReference>
<name>A0A1M4XXP5_9RHOB</name>
<keyword evidence="2 3" id="KW-0663">Pyridoxal phosphate</keyword>
<dbReference type="InterPro" id="IPR015422">
    <property type="entry name" value="PyrdxlP-dep_Trfase_small"/>
</dbReference>
<dbReference type="FunFam" id="3.40.640.10:FF:000046">
    <property type="entry name" value="Cystathionine gamma-lyase"/>
    <property type="match status" value="1"/>
</dbReference>
<dbReference type="PANTHER" id="PTHR11808:SF80">
    <property type="entry name" value="CYSTATHIONINE GAMMA-LYASE"/>
    <property type="match status" value="1"/>
</dbReference>
<keyword evidence="3" id="KW-0808">Transferase</keyword>
<comment type="subunit">
    <text evidence="3">Homotetramer.</text>
</comment>
<comment type="pathway">
    <text evidence="3">Amino-acid biosynthesis; L-methionine biosynthesis via de novo pathway; L-homocysteine from O-succinyl-L-homoserine: step 1/1.</text>
</comment>
<evidence type="ECO:0000313" key="7">
    <source>
        <dbReference type="Proteomes" id="UP000325134"/>
    </source>
</evidence>
<dbReference type="SUPFAM" id="SSF53383">
    <property type="entry name" value="PLP-dependent transferases"/>
    <property type="match status" value="1"/>
</dbReference>
<comment type="function">
    <text evidence="3">Catalyzes the formation of L-homocysteine from O-succinyl-L-homoserine (OSHS) and hydrogen sulfide.</text>
</comment>
<dbReference type="HAMAP" id="MF_02056">
    <property type="entry name" value="MetZ"/>
    <property type="match status" value="1"/>
</dbReference>
<dbReference type="GO" id="GO:0016765">
    <property type="term" value="F:transferase activity, transferring alkyl or aryl (other than methyl) groups"/>
    <property type="evidence" value="ECO:0007669"/>
    <property type="project" value="UniProtKB-UniRule"/>
</dbReference>
<dbReference type="UniPathway" id="UPA00051">
    <property type="reaction ID" value="UER00449"/>
</dbReference>
<reference evidence="6 7" key="1">
    <citation type="submission" date="2016-11" db="EMBL/GenBank/DDBJ databases">
        <authorList>
            <person name="Varghese N."/>
            <person name="Submissions S."/>
        </authorList>
    </citation>
    <scope>NUCLEOTIDE SEQUENCE [LARGE SCALE GENOMIC DNA]</scope>
    <source>
        <strain evidence="6 7">DSM 29341</strain>
    </source>
</reference>
<keyword evidence="3" id="KW-0028">Amino-acid biosynthesis</keyword>